<dbReference type="SMART" id="SM00228">
    <property type="entry name" value="PDZ"/>
    <property type="match status" value="1"/>
</dbReference>
<dbReference type="InterPro" id="IPR055210">
    <property type="entry name" value="CtpA/B_N"/>
</dbReference>
<dbReference type="Gene3D" id="3.30.750.44">
    <property type="match status" value="1"/>
</dbReference>
<dbReference type="GO" id="GO:0007165">
    <property type="term" value="P:signal transduction"/>
    <property type="evidence" value="ECO:0007669"/>
    <property type="project" value="TreeGrafter"/>
</dbReference>
<dbReference type="InterPro" id="IPR029045">
    <property type="entry name" value="ClpP/crotonase-like_dom_sf"/>
</dbReference>
<keyword evidence="9" id="KW-1185">Reference proteome</keyword>
<evidence type="ECO:0000313" key="8">
    <source>
        <dbReference type="EMBL" id="SDC04192.1"/>
    </source>
</evidence>
<dbReference type="PANTHER" id="PTHR32060">
    <property type="entry name" value="TAIL-SPECIFIC PROTEASE"/>
    <property type="match status" value="1"/>
</dbReference>
<dbReference type="GO" id="GO:0006508">
    <property type="term" value="P:proteolysis"/>
    <property type="evidence" value="ECO:0007669"/>
    <property type="project" value="UniProtKB-KW"/>
</dbReference>
<dbReference type="SUPFAM" id="SSF52096">
    <property type="entry name" value="ClpP/crotonase"/>
    <property type="match status" value="1"/>
</dbReference>
<dbReference type="GO" id="GO:0030288">
    <property type="term" value="C:outer membrane-bounded periplasmic space"/>
    <property type="evidence" value="ECO:0007669"/>
    <property type="project" value="TreeGrafter"/>
</dbReference>
<dbReference type="Gene3D" id="3.90.226.10">
    <property type="entry name" value="2-enoyl-CoA Hydratase, Chain A, domain 1"/>
    <property type="match status" value="1"/>
</dbReference>
<accession>A0A1G6ICD1</accession>
<dbReference type="InterPro" id="IPR004447">
    <property type="entry name" value="Peptidase_S41A"/>
</dbReference>
<evidence type="ECO:0000256" key="1">
    <source>
        <dbReference type="ARBA" id="ARBA00009179"/>
    </source>
</evidence>
<dbReference type="Gene3D" id="2.30.42.10">
    <property type="match status" value="1"/>
</dbReference>
<dbReference type="Pfam" id="PF17820">
    <property type="entry name" value="PDZ_6"/>
    <property type="match status" value="1"/>
</dbReference>
<dbReference type="InterPro" id="IPR001478">
    <property type="entry name" value="PDZ"/>
</dbReference>
<dbReference type="Pfam" id="PF03572">
    <property type="entry name" value="Peptidase_S41"/>
    <property type="match status" value="1"/>
</dbReference>
<dbReference type="GO" id="GO:0004175">
    <property type="term" value="F:endopeptidase activity"/>
    <property type="evidence" value="ECO:0007669"/>
    <property type="project" value="TreeGrafter"/>
</dbReference>
<organism evidence="8 9">
    <name type="scientific">Succiniclasticum ruminis</name>
    <dbReference type="NCBI Taxonomy" id="40841"/>
    <lineage>
        <taxon>Bacteria</taxon>
        <taxon>Bacillati</taxon>
        <taxon>Bacillota</taxon>
        <taxon>Negativicutes</taxon>
        <taxon>Acidaminococcales</taxon>
        <taxon>Acidaminococcaceae</taxon>
        <taxon>Succiniclasticum</taxon>
    </lineage>
</organism>
<dbReference type="NCBIfam" id="TIGR00225">
    <property type="entry name" value="prc"/>
    <property type="match status" value="1"/>
</dbReference>
<dbReference type="CDD" id="cd07560">
    <property type="entry name" value="Peptidase_S41_CPP"/>
    <property type="match status" value="1"/>
</dbReference>
<evidence type="ECO:0000259" key="7">
    <source>
        <dbReference type="PROSITE" id="PS50106"/>
    </source>
</evidence>
<sequence>MLNLFKKKISINIWLLPILVIGIVALTLISVFWGMHKLTHNAGGTLQFLYTLGKIRSSYVGEYTDKKLFEGAMHGLVEGLDDPYSEYLDEKGFSRLNEMTDGTFGGIGVVLGQRNKEFVVVSPMEGSPGAKAGIEAGDKILKVNDVDTKGRTLEDVVSTIRGKKGTSVKLLLEHKNGQQFTADIVRDDIKVKSVTGRMLPDSKIGYIRIAMFNENTGEEFKKAYEKLEQEGMQATLLDLRHNPGGLLTECVKVSNYIVPKGPVVSITDKKGNTKVYESKLEKVKYPLAVLIDHGSASASEIVSAAVQDTKAGKLFGVKTYGKGCVQSVFHITTKTGLKLTTAMYYTPSGRSIHKVGVTPDVEIELPEKATVDVQLNKAEEYLRDELKKR</sequence>
<protein>
    <submittedName>
        <fullName evidence="8">Carboxyl-terminal processing protease</fullName>
    </submittedName>
</protein>
<dbReference type="AlphaFoldDB" id="A0A1G6ICD1"/>
<feature type="transmembrane region" description="Helical" evidence="6">
    <location>
        <begin position="12"/>
        <end position="35"/>
    </location>
</feature>
<dbReference type="PANTHER" id="PTHR32060:SF30">
    <property type="entry name" value="CARBOXY-TERMINAL PROCESSING PROTEASE CTPA"/>
    <property type="match status" value="1"/>
</dbReference>
<keyword evidence="6" id="KW-1133">Transmembrane helix</keyword>
<dbReference type="PROSITE" id="PS50106">
    <property type="entry name" value="PDZ"/>
    <property type="match status" value="1"/>
</dbReference>
<evidence type="ECO:0000256" key="6">
    <source>
        <dbReference type="SAM" id="Phobius"/>
    </source>
</evidence>
<keyword evidence="2 5" id="KW-0645">Protease</keyword>
<comment type="similarity">
    <text evidence="1 5">Belongs to the peptidase S41A family.</text>
</comment>
<keyword evidence="6" id="KW-0812">Transmembrane</keyword>
<keyword evidence="3 5" id="KW-0378">Hydrolase</keyword>
<dbReference type="GO" id="GO:0008236">
    <property type="term" value="F:serine-type peptidase activity"/>
    <property type="evidence" value="ECO:0007669"/>
    <property type="project" value="UniProtKB-KW"/>
</dbReference>
<evidence type="ECO:0000256" key="3">
    <source>
        <dbReference type="ARBA" id="ARBA00022801"/>
    </source>
</evidence>
<keyword evidence="4 5" id="KW-0720">Serine protease</keyword>
<dbReference type="InterPro" id="IPR005151">
    <property type="entry name" value="Tail-specific_protease"/>
</dbReference>
<gene>
    <name evidence="8" type="ORF">SAMN04487864_1024</name>
</gene>
<proteinExistence type="inferred from homology"/>
<evidence type="ECO:0000313" key="9">
    <source>
        <dbReference type="Proteomes" id="UP000198943"/>
    </source>
</evidence>
<name>A0A1G6ICD1_9FIRM</name>
<dbReference type="InterPro" id="IPR041489">
    <property type="entry name" value="PDZ_6"/>
</dbReference>
<evidence type="ECO:0000256" key="5">
    <source>
        <dbReference type="RuleBase" id="RU004404"/>
    </source>
</evidence>
<dbReference type="CDD" id="cd06782">
    <property type="entry name" value="cpPDZ_CPP-like"/>
    <property type="match status" value="1"/>
</dbReference>
<evidence type="ECO:0000256" key="2">
    <source>
        <dbReference type="ARBA" id="ARBA00022670"/>
    </source>
</evidence>
<feature type="domain" description="PDZ" evidence="7">
    <location>
        <begin position="93"/>
        <end position="161"/>
    </location>
</feature>
<dbReference type="FunFam" id="2.30.42.10:FF:000063">
    <property type="entry name" value="Peptidase, S41 family"/>
    <property type="match status" value="1"/>
</dbReference>
<dbReference type="Proteomes" id="UP000198943">
    <property type="component" value="Unassembled WGS sequence"/>
</dbReference>
<dbReference type="InterPro" id="IPR036034">
    <property type="entry name" value="PDZ_sf"/>
</dbReference>
<dbReference type="SMART" id="SM00245">
    <property type="entry name" value="TSPc"/>
    <property type="match status" value="1"/>
</dbReference>
<evidence type="ECO:0000256" key="4">
    <source>
        <dbReference type="ARBA" id="ARBA00022825"/>
    </source>
</evidence>
<keyword evidence="6" id="KW-0472">Membrane</keyword>
<dbReference type="SUPFAM" id="SSF50156">
    <property type="entry name" value="PDZ domain-like"/>
    <property type="match status" value="1"/>
</dbReference>
<reference evidence="9" key="1">
    <citation type="submission" date="2016-10" db="EMBL/GenBank/DDBJ databases">
        <authorList>
            <person name="Varghese N."/>
            <person name="Submissions S."/>
        </authorList>
    </citation>
    <scope>NUCLEOTIDE SEQUENCE [LARGE SCALE GENOMIC DNA]</scope>
    <source>
        <strain evidence="9">DSM 11005</strain>
    </source>
</reference>
<dbReference type="EMBL" id="FMYW01000002">
    <property type="protein sequence ID" value="SDC04192.1"/>
    <property type="molecule type" value="Genomic_DNA"/>
</dbReference>
<dbReference type="Pfam" id="PF22694">
    <property type="entry name" value="CtpB_N-like"/>
    <property type="match status" value="1"/>
</dbReference>